<evidence type="ECO:0000259" key="1">
    <source>
        <dbReference type="Pfam" id="PF04884"/>
    </source>
</evidence>
<dbReference type="Pfam" id="PF04884">
    <property type="entry name" value="UVB_sens_prot"/>
    <property type="match status" value="1"/>
</dbReference>
<proteinExistence type="predicted"/>
<keyword evidence="3" id="KW-1185">Reference proteome</keyword>
<dbReference type="AlphaFoldDB" id="A0A1A9Z514"/>
<reference evidence="2" key="2">
    <citation type="submission" date="2020-05" db="UniProtKB">
        <authorList>
            <consortium name="EnsemblMetazoa"/>
        </authorList>
    </citation>
    <scope>IDENTIFICATION</scope>
    <source>
        <strain evidence="2">IAEA</strain>
    </source>
</reference>
<dbReference type="VEuPathDB" id="VectorBase:GPAI004114"/>
<evidence type="ECO:0000313" key="3">
    <source>
        <dbReference type="Proteomes" id="UP000092445"/>
    </source>
</evidence>
<accession>A0A1A9Z514</accession>
<sequence length="100" mass="11380">MPVTVRLKVDVLQCCARTPYVKGLGVDNENINAYSATVTWILKEGNGHLWRMLFSWRKGAQLNVDKSPNLIFTNLRKRCIDKLSKVLSFIKAIKLMLSSI</sequence>
<reference evidence="3" key="1">
    <citation type="submission" date="2014-03" db="EMBL/GenBank/DDBJ databases">
        <authorList>
            <person name="Aksoy S."/>
            <person name="Warren W."/>
            <person name="Wilson R.K."/>
        </authorList>
    </citation>
    <scope>NUCLEOTIDE SEQUENCE [LARGE SCALE GENOMIC DNA]</scope>
    <source>
        <strain evidence="3">IAEA</strain>
    </source>
</reference>
<dbReference type="EnsemblMetazoa" id="GPAI004114-RA">
    <property type="protein sequence ID" value="GPAI004114-PA"/>
    <property type="gene ID" value="GPAI004114"/>
</dbReference>
<dbReference type="Proteomes" id="UP000092445">
    <property type="component" value="Unassembled WGS sequence"/>
</dbReference>
<evidence type="ECO:0000313" key="2">
    <source>
        <dbReference type="EnsemblMetazoa" id="GPAI004114-PA"/>
    </source>
</evidence>
<organism evidence="2 3">
    <name type="scientific">Glossina pallidipes</name>
    <name type="common">Tsetse fly</name>
    <dbReference type="NCBI Taxonomy" id="7398"/>
    <lineage>
        <taxon>Eukaryota</taxon>
        <taxon>Metazoa</taxon>
        <taxon>Ecdysozoa</taxon>
        <taxon>Arthropoda</taxon>
        <taxon>Hexapoda</taxon>
        <taxon>Insecta</taxon>
        <taxon>Pterygota</taxon>
        <taxon>Neoptera</taxon>
        <taxon>Endopterygota</taxon>
        <taxon>Diptera</taxon>
        <taxon>Brachycera</taxon>
        <taxon>Muscomorpha</taxon>
        <taxon>Hippoboscoidea</taxon>
        <taxon>Glossinidae</taxon>
        <taxon>Glossina</taxon>
    </lineage>
</organism>
<name>A0A1A9Z514_GLOPL</name>
<feature type="domain" description="Protein root UVB sensitive/RUS" evidence="1">
    <location>
        <begin position="12"/>
        <end position="65"/>
    </location>
</feature>
<protein>
    <recommendedName>
        <fullName evidence="1">Protein root UVB sensitive/RUS domain-containing protein</fullName>
    </recommendedName>
</protein>
<dbReference type="InterPro" id="IPR054549">
    <property type="entry name" value="UVB_sens_RUS_dom"/>
</dbReference>